<dbReference type="InterPro" id="IPR011118">
    <property type="entry name" value="Tannase/feruloyl_esterase"/>
</dbReference>
<dbReference type="EC" id="3.1.1.-" evidence="10"/>
<dbReference type="OMA" id="MEHCYNT"/>
<evidence type="ECO:0000256" key="6">
    <source>
        <dbReference type="ARBA" id="ARBA00022801"/>
    </source>
</evidence>
<dbReference type="GO" id="GO:0030600">
    <property type="term" value="F:feruloyl esterase activity"/>
    <property type="evidence" value="ECO:0007669"/>
    <property type="project" value="UniProtKB-EC"/>
</dbReference>
<organism evidence="11 12">
    <name type="scientific">Punctularia strigosozonata (strain HHB-11173)</name>
    <name type="common">White-rot fungus</name>
    <dbReference type="NCBI Taxonomy" id="741275"/>
    <lineage>
        <taxon>Eukaryota</taxon>
        <taxon>Fungi</taxon>
        <taxon>Dikarya</taxon>
        <taxon>Basidiomycota</taxon>
        <taxon>Agaricomycotina</taxon>
        <taxon>Agaricomycetes</taxon>
        <taxon>Corticiales</taxon>
        <taxon>Punctulariaceae</taxon>
        <taxon>Punctularia</taxon>
    </lineage>
</organism>
<comment type="catalytic activity">
    <reaction evidence="9">
        <text>feruloyl-polysaccharide + H2O = ferulate + polysaccharide.</text>
        <dbReference type="EC" id="3.1.1.73"/>
    </reaction>
</comment>
<keyword evidence="2" id="KW-0719">Serine esterase</keyword>
<dbReference type="AlphaFoldDB" id="R7S1I8"/>
<dbReference type="GO" id="GO:0046872">
    <property type="term" value="F:metal ion binding"/>
    <property type="evidence" value="ECO:0007669"/>
    <property type="project" value="UniProtKB-KW"/>
</dbReference>
<keyword evidence="7" id="KW-0106">Calcium</keyword>
<dbReference type="PANTHER" id="PTHR33938:SF15">
    <property type="entry name" value="FERULOYL ESTERASE B-RELATED"/>
    <property type="match status" value="1"/>
</dbReference>
<comment type="similarity">
    <text evidence="1 10">Belongs to the tannase family.</text>
</comment>
<proteinExistence type="inferred from homology"/>
<evidence type="ECO:0000256" key="10">
    <source>
        <dbReference type="RuleBase" id="RU361238"/>
    </source>
</evidence>
<evidence type="ECO:0000256" key="7">
    <source>
        <dbReference type="ARBA" id="ARBA00022837"/>
    </source>
</evidence>
<dbReference type="Proteomes" id="UP000054196">
    <property type="component" value="Unassembled WGS sequence"/>
</dbReference>
<dbReference type="eggNOG" id="ENOG502QPXZ">
    <property type="taxonomic scope" value="Eukaryota"/>
</dbReference>
<keyword evidence="3" id="KW-0858">Xylan degradation</keyword>
<protein>
    <recommendedName>
        <fullName evidence="10">Carboxylic ester hydrolase</fullName>
        <ecNumber evidence="10">3.1.1.-</ecNumber>
    </recommendedName>
</protein>
<evidence type="ECO:0000256" key="1">
    <source>
        <dbReference type="ARBA" id="ARBA00006249"/>
    </source>
</evidence>
<dbReference type="KEGG" id="psq:PUNSTDRAFT_108576"/>
<evidence type="ECO:0000313" key="11">
    <source>
        <dbReference type="EMBL" id="EIN04093.1"/>
    </source>
</evidence>
<dbReference type="GeneID" id="18876174"/>
<dbReference type="SUPFAM" id="SSF53474">
    <property type="entry name" value="alpha/beta-Hydrolases"/>
    <property type="match status" value="1"/>
</dbReference>
<dbReference type="Pfam" id="PF07519">
    <property type="entry name" value="Tannase"/>
    <property type="match status" value="1"/>
</dbReference>
<evidence type="ECO:0000256" key="9">
    <source>
        <dbReference type="ARBA" id="ARBA00034075"/>
    </source>
</evidence>
<keyword evidence="3" id="KW-0624">Polysaccharide degradation</keyword>
<evidence type="ECO:0000256" key="4">
    <source>
        <dbReference type="ARBA" id="ARBA00022723"/>
    </source>
</evidence>
<dbReference type="InterPro" id="IPR029058">
    <property type="entry name" value="AB_hydrolase_fold"/>
</dbReference>
<dbReference type="EMBL" id="JH687556">
    <property type="protein sequence ID" value="EIN04093.1"/>
    <property type="molecule type" value="Genomic_DNA"/>
</dbReference>
<feature type="chain" id="PRO_5005145724" description="Carboxylic ester hydrolase" evidence="10">
    <location>
        <begin position="20"/>
        <end position="539"/>
    </location>
</feature>
<evidence type="ECO:0000256" key="8">
    <source>
        <dbReference type="ARBA" id="ARBA00023157"/>
    </source>
</evidence>
<keyword evidence="8" id="KW-1015">Disulfide bond</keyword>
<evidence type="ECO:0000313" key="12">
    <source>
        <dbReference type="Proteomes" id="UP000054196"/>
    </source>
</evidence>
<feature type="signal peptide" evidence="10">
    <location>
        <begin position="1"/>
        <end position="19"/>
    </location>
</feature>
<gene>
    <name evidence="11" type="ORF">PUNSTDRAFT_108576</name>
</gene>
<dbReference type="PANTHER" id="PTHR33938">
    <property type="entry name" value="FERULOYL ESTERASE B-RELATED"/>
    <property type="match status" value="1"/>
</dbReference>
<keyword evidence="4" id="KW-0479">Metal-binding</keyword>
<reference evidence="12" key="1">
    <citation type="journal article" date="2012" name="Science">
        <title>The Paleozoic origin of enzymatic lignin decomposition reconstructed from 31 fungal genomes.</title>
        <authorList>
            <person name="Floudas D."/>
            <person name="Binder M."/>
            <person name="Riley R."/>
            <person name="Barry K."/>
            <person name="Blanchette R.A."/>
            <person name="Henrissat B."/>
            <person name="Martinez A.T."/>
            <person name="Otillar R."/>
            <person name="Spatafora J.W."/>
            <person name="Yadav J.S."/>
            <person name="Aerts A."/>
            <person name="Benoit I."/>
            <person name="Boyd A."/>
            <person name="Carlson A."/>
            <person name="Copeland A."/>
            <person name="Coutinho P.M."/>
            <person name="de Vries R.P."/>
            <person name="Ferreira P."/>
            <person name="Findley K."/>
            <person name="Foster B."/>
            <person name="Gaskell J."/>
            <person name="Glotzer D."/>
            <person name="Gorecki P."/>
            <person name="Heitman J."/>
            <person name="Hesse C."/>
            <person name="Hori C."/>
            <person name="Igarashi K."/>
            <person name="Jurgens J.A."/>
            <person name="Kallen N."/>
            <person name="Kersten P."/>
            <person name="Kohler A."/>
            <person name="Kuees U."/>
            <person name="Kumar T.K.A."/>
            <person name="Kuo A."/>
            <person name="LaButti K."/>
            <person name="Larrondo L.F."/>
            <person name="Lindquist E."/>
            <person name="Ling A."/>
            <person name="Lombard V."/>
            <person name="Lucas S."/>
            <person name="Lundell T."/>
            <person name="Martin R."/>
            <person name="McLaughlin D.J."/>
            <person name="Morgenstern I."/>
            <person name="Morin E."/>
            <person name="Murat C."/>
            <person name="Nagy L.G."/>
            <person name="Nolan M."/>
            <person name="Ohm R.A."/>
            <person name="Patyshakuliyeva A."/>
            <person name="Rokas A."/>
            <person name="Ruiz-Duenas F.J."/>
            <person name="Sabat G."/>
            <person name="Salamov A."/>
            <person name="Samejima M."/>
            <person name="Schmutz J."/>
            <person name="Slot J.C."/>
            <person name="St John F."/>
            <person name="Stenlid J."/>
            <person name="Sun H."/>
            <person name="Sun S."/>
            <person name="Syed K."/>
            <person name="Tsang A."/>
            <person name="Wiebenga A."/>
            <person name="Young D."/>
            <person name="Pisabarro A."/>
            <person name="Eastwood D.C."/>
            <person name="Martin F."/>
            <person name="Cullen D."/>
            <person name="Grigoriev I.V."/>
            <person name="Hibbett D.S."/>
        </authorList>
    </citation>
    <scope>NUCLEOTIDE SEQUENCE [LARGE SCALE GENOMIC DNA]</scope>
    <source>
        <strain evidence="12">HHB-11173 SS5</strain>
    </source>
</reference>
<accession>R7S1I8</accession>
<evidence type="ECO:0000256" key="3">
    <source>
        <dbReference type="ARBA" id="ARBA00022651"/>
    </source>
</evidence>
<evidence type="ECO:0000256" key="2">
    <source>
        <dbReference type="ARBA" id="ARBA00022487"/>
    </source>
</evidence>
<evidence type="ECO:0000256" key="5">
    <source>
        <dbReference type="ARBA" id="ARBA00022729"/>
    </source>
</evidence>
<keyword evidence="6 10" id="KW-0378">Hydrolase</keyword>
<dbReference type="HOGENOM" id="CLU_014819_1_1_1"/>
<keyword evidence="3" id="KW-0119">Carbohydrate metabolism</keyword>
<keyword evidence="12" id="KW-1185">Reference proteome</keyword>
<dbReference type="OrthoDB" id="3039123at2759"/>
<dbReference type="RefSeq" id="XP_007388564.1">
    <property type="nucleotide sequence ID" value="XM_007388502.1"/>
</dbReference>
<name>R7S1I8_PUNST</name>
<sequence>MKSLLLLALASTTAPLARAWGAERCASFTLKESGVAPVSAFSAQFYDAGDFVNVTNPFSSINTTSLPAFCRIQVAIVSNQTAGSVVNTEVWLPEAWTGRFLTVGNGGYAGGATVEDLGYVGVAQGFAGVSTDTGHVSTAGGANWTLGDVNAITDWSWRAIRLSVLIGKETVEQYYNQKITKSYYLGCSTGGRQGLIEVQRFPTDFDGVLIGSPSNWMTHLQPWGLHVGNLVQPVNSSRWIPAETWAGLIHNEVLRQCDGLDGVNDGILNDPTACHFDPSPITCAGGTLPDPTNPICLSADQADAVTKVLSDYYAEDGSFVFNGYYPGGEVGYPTGYVANVSNVYAIDYERYFVMNDSMWNATSLNVDVIRLGDELDVGRTNAIDPDIRPFVNAPHNGKILHYVGLADQLISPGNSKLYHQNVAGFMAQHGRLDVDDFYRLFTVPGMQHWYGGFGANAFGASRQASLGMTPLSHSPENDIVQALVAWVEHGRAPTQLIAASWVNNSDANGLAFTRPICKFPLQVKYKGGNPNVASSFFCG</sequence>
<keyword evidence="5 10" id="KW-0732">Signal</keyword>
<dbReference type="GO" id="GO:0045493">
    <property type="term" value="P:xylan catabolic process"/>
    <property type="evidence" value="ECO:0007669"/>
    <property type="project" value="UniProtKB-KW"/>
</dbReference>